<protein>
    <submittedName>
        <fullName evidence="1">Uncharacterized protein</fullName>
    </submittedName>
</protein>
<dbReference type="GeneID" id="17428712"/>
<dbReference type="OrthoDB" id="30098at10239"/>
<dbReference type="Proteomes" id="UP000204024">
    <property type="component" value="Segment"/>
</dbReference>
<sequence length="232" mass="26879">MQQEQVYNFDVVGEDAYCRELSPIFDQPHVIFINGYECTHDDAMQFVVKPREDKEPPTEELSALKEIYKMGLEMDADRQFDDYMMAYAQNEGNDPFVAYVSIKPQDVGCLNYDVTRFVLRPKCTYKNEPAYPCPSHWFIPEMNCDCSKTITIMTYQASDELSKKFGLSKITLIQEDDVVLMSEETRSKDGLTYFLAKALESACSKYFINDSEMDMHVSIFKESKLSQLRKLL</sequence>
<accession>U5KBT5</accession>
<name>U5KBT5_9BBAC</name>
<proteinExistence type="predicted"/>
<dbReference type="KEGG" id="vg:17428712"/>
<keyword evidence="2" id="KW-1185">Reference proteome</keyword>
<reference evidence="1 2" key="1">
    <citation type="journal article" date="2013" name="Arch. Virol.">
        <title>Comparative analysis of the genomes of Clostera anastomosis (L.) granulovirus and Clostera anachoreta granulovirus.</title>
        <authorList>
            <person name="Liang Z."/>
            <person name="Zhang X."/>
            <person name="Yin X."/>
            <person name="Song X."/>
            <person name="Shao X."/>
            <person name="Wang L."/>
        </authorList>
    </citation>
    <scope>NUCLEOTIDE SEQUENCE [LARGE SCALE GENOMIC DNA]</scope>
    <source>
        <strain evidence="1">CaLGV-Henan</strain>
    </source>
</reference>
<gene>
    <name evidence="1" type="ORF">CaLGV010</name>
</gene>
<organism evidence="1 2">
    <name type="scientific">Clostera anastomosis granulovirus A</name>
    <dbReference type="NCBI Taxonomy" id="1986289"/>
    <lineage>
        <taxon>Viruses</taxon>
        <taxon>Viruses incertae sedis</taxon>
        <taxon>Naldaviricetes</taxon>
        <taxon>Lefavirales</taxon>
        <taxon>Baculoviridae</taxon>
        <taxon>Betabaculovirus</taxon>
        <taxon>Betabaculovirus clanastomosis</taxon>
    </lineage>
</organism>
<dbReference type="RefSeq" id="YP_008719958.1">
    <property type="nucleotide sequence ID" value="NC_022646.1"/>
</dbReference>
<dbReference type="EMBL" id="KC179784">
    <property type="protein sequence ID" value="AGQ20269.1"/>
    <property type="molecule type" value="Genomic_DNA"/>
</dbReference>
<evidence type="ECO:0000313" key="2">
    <source>
        <dbReference type="Proteomes" id="UP000204024"/>
    </source>
</evidence>
<evidence type="ECO:0000313" key="1">
    <source>
        <dbReference type="EMBL" id="AGQ20269.1"/>
    </source>
</evidence>